<dbReference type="WBParaSite" id="PTRK_0000251800.1">
    <property type="protein sequence ID" value="PTRK_0000251800.1"/>
    <property type="gene ID" value="PTRK_0000251800"/>
</dbReference>
<reference evidence="16" key="1">
    <citation type="submission" date="2017-02" db="UniProtKB">
        <authorList>
            <consortium name="WormBaseParasite"/>
        </authorList>
    </citation>
    <scope>IDENTIFICATION</scope>
</reference>
<keyword evidence="5 9" id="KW-0833">Ubl conjugation pathway</keyword>
<dbReference type="SUPFAM" id="SSF54001">
    <property type="entry name" value="Cysteine proteinases"/>
    <property type="match status" value="1"/>
</dbReference>
<keyword evidence="4 9" id="KW-0645">Protease</keyword>
<evidence type="ECO:0000256" key="1">
    <source>
        <dbReference type="ARBA" id="ARBA00000707"/>
    </source>
</evidence>
<dbReference type="AlphaFoldDB" id="A0A0N4Z5X3"/>
<evidence type="ECO:0000256" key="11">
    <source>
        <dbReference type="PIRSR" id="PIRSR038120-2"/>
    </source>
</evidence>
<comment type="similarity">
    <text evidence="3 9 12 13">Belongs to the peptidase C12 family.</text>
</comment>
<dbReference type="InterPro" id="IPR017390">
    <property type="entry name" value="Ubiquitinyl_hydrolase_UCH37"/>
</dbReference>
<feature type="active site" description="Proton donor" evidence="10 12">
    <location>
        <position position="162"/>
    </location>
</feature>
<comment type="catalytic activity">
    <reaction evidence="1 9 12 13">
        <text>Thiol-dependent hydrolysis of ester, thioester, amide, peptide and isopeptide bonds formed by the C-terminal Gly of ubiquitin (a 76-residue protein attached to proteins as an intracellular targeting signal).</text>
        <dbReference type="EC" id="3.4.19.12"/>
    </reaction>
</comment>
<dbReference type="FunFam" id="3.40.532.10:FF:000003">
    <property type="entry name" value="Ubiquitin carboxyl-terminal hydrolase"/>
    <property type="match status" value="1"/>
</dbReference>
<evidence type="ECO:0000259" key="14">
    <source>
        <dbReference type="PROSITE" id="PS52048"/>
    </source>
</evidence>
<evidence type="ECO:0000256" key="4">
    <source>
        <dbReference type="ARBA" id="ARBA00022670"/>
    </source>
</evidence>
<evidence type="ECO:0000313" key="16">
    <source>
        <dbReference type="WBParaSite" id="PTRK_0000251800.1"/>
    </source>
</evidence>
<accession>A0A0N4Z5X3</accession>
<dbReference type="Pfam" id="PF18031">
    <property type="entry name" value="UCH_C"/>
    <property type="match status" value="1"/>
</dbReference>
<dbReference type="STRING" id="131310.A0A0N4Z5X3"/>
<keyword evidence="7 9" id="KW-0788">Thiol protease</keyword>
<proteinExistence type="inferred from homology"/>
<evidence type="ECO:0000256" key="9">
    <source>
        <dbReference type="PIRNR" id="PIRNR038120"/>
    </source>
</evidence>
<evidence type="ECO:0000256" key="13">
    <source>
        <dbReference type="RuleBase" id="RU361215"/>
    </source>
</evidence>
<evidence type="ECO:0000256" key="6">
    <source>
        <dbReference type="ARBA" id="ARBA00022801"/>
    </source>
</evidence>
<keyword evidence="6 9" id="KW-0378">Hydrolase</keyword>
<feature type="active site" description="Nucleophile" evidence="10 12">
    <location>
        <position position="87"/>
    </location>
</feature>
<evidence type="ECO:0000313" key="15">
    <source>
        <dbReference type="Proteomes" id="UP000038045"/>
    </source>
</evidence>
<dbReference type="InterPro" id="IPR001578">
    <property type="entry name" value="Peptidase_C12_UCH"/>
</dbReference>
<dbReference type="Gene3D" id="3.40.532.10">
    <property type="entry name" value="Peptidase C12, ubiquitin carboxyl-terminal hydrolase"/>
    <property type="match status" value="1"/>
</dbReference>
<dbReference type="CDD" id="cd09617">
    <property type="entry name" value="Peptidase_C12_UCH37_BAP1"/>
    <property type="match status" value="1"/>
</dbReference>
<organism evidence="15 16">
    <name type="scientific">Parastrongyloides trichosuri</name>
    <name type="common">Possum-specific nematode worm</name>
    <dbReference type="NCBI Taxonomy" id="131310"/>
    <lineage>
        <taxon>Eukaryota</taxon>
        <taxon>Metazoa</taxon>
        <taxon>Ecdysozoa</taxon>
        <taxon>Nematoda</taxon>
        <taxon>Chromadorea</taxon>
        <taxon>Rhabditida</taxon>
        <taxon>Tylenchina</taxon>
        <taxon>Panagrolaimomorpha</taxon>
        <taxon>Strongyloidoidea</taxon>
        <taxon>Strongyloididae</taxon>
        <taxon>Parastrongyloides</taxon>
    </lineage>
</organism>
<dbReference type="PROSITE" id="PS52048">
    <property type="entry name" value="UCH_DOMAIN"/>
    <property type="match status" value="1"/>
</dbReference>
<dbReference type="InterPro" id="IPR036959">
    <property type="entry name" value="Peptidase_C12_UCH_sf"/>
</dbReference>
<keyword evidence="8" id="KW-0539">Nucleus</keyword>
<dbReference type="InterPro" id="IPR041507">
    <property type="entry name" value="UCH_C"/>
</dbReference>
<dbReference type="GO" id="GO:0004843">
    <property type="term" value="F:cysteine-type deubiquitinase activity"/>
    <property type="evidence" value="ECO:0007669"/>
    <property type="project" value="UniProtKB-UniRule"/>
</dbReference>
<dbReference type="GO" id="GO:0016579">
    <property type="term" value="P:protein deubiquitination"/>
    <property type="evidence" value="ECO:0007669"/>
    <property type="project" value="InterPro"/>
</dbReference>
<name>A0A0N4Z5X3_PARTI</name>
<sequence>MSDNSNGNWCLIESDPGLFSEMIRNFGVTGVQVEEIYALDINSFANMHPVYGLIFLFKWRPGDVSTGNIATDDNGIFFAQQVITNACATQSIVNLLLNIKDENVQLGEILEDFKTFTSSFDPANRGLCLSNSEPIREIHNSFGKPTFFELDIPHSEKDDAYHYVTFLPYNGHVYELDGLREGPIDHGAYDISQGWLPSVVESLSKKIKSYAEGEINFNLMAVCGDKLEKLKADLATLEGAEKTNENLVEAREIERSIKMELEKRERIRKDNIRRRHNYIPFLMELLKILGKDNKLVPLIEHEMRKLDEEI</sequence>
<dbReference type="InterPro" id="IPR038765">
    <property type="entry name" value="Papain-like_cys_pep_sf"/>
</dbReference>
<dbReference type="PRINTS" id="PR00707">
    <property type="entry name" value="UBCTHYDRLASE"/>
</dbReference>
<feature type="site" description="Important for enzyme activity" evidence="11 12">
    <location>
        <position position="177"/>
    </location>
</feature>
<protein>
    <recommendedName>
        <fullName evidence="9 13">Ubiquitin carboxyl-terminal hydrolase</fullName>
        <ecNumber evidence="9 13">3.4.19.12</ecNumber>
    </recommendedName>
</protein>
<keyword evidence="15" id="KW-1185">Reference proteome</keyword>
<dbReference type="PROSITE" id="PS52049">
    <property type="entry name" value="ULD"/>
    <property type="match status" value="1"/>
</dbReference>
<evidence type="ECO:0000256" key="7">
    <source>
        <dbReference type="ARBA" id="ARBA00022807"/>
    </source>
</evidence>
<evidence type="ECO:0000256" key="8">
    <source>
        <dbReference type="ARBA" id="ARBA00023242"/>
    </source>
</evidence>
<dbReference type="GO" id="GO:0005634">
    <property type="term" value="C:nucleus"/>
    <property type="evidence" value="ECO:0007669"/>
    <property type="project" value="UniProtKB-SubCell"/>
</dbReference>
<dbReference type="Pfam" id="PF01088">
    <property type="entry name" value="Peptidase_C12"/>
    <property type="match status" value="1"/>
</dbReference>
<evidence type="ECO:0000256" key="3">
    <source>
        <dbReference type="ARBA" id="ARBA00009326"/>
    </source>
</evidence>
<feature type="domain" description="UCH catalytic" evidence="14">
    <location>
        <begin position="8"/>
        <end position="224"/>
    </location>
</feature>
<dbReference type="PIRSF" id="PIRSF038120">
    <property type="entry name" value="Ubiquitinyl_hydrolase_UCH37"/>
    <property type="match status" value="1"/>
</dbReference>
<feature type="site" description="Transition state stabilizer" evidence="12">
    <location>
        <position position="81"/>
    </location>
</feature>
<dbReference type="Proteomes" id="UP000038045">
    <property type="component" value="Unplaced"/>
</dbReference>
<dbReference type="EC" id="3.4.19.12" evidence="9 13"/>
<dbReference type="GO" id="GO:0006511">
    <property type="term" value="P:ubiquitin-dependent protein catabolic process"/>
    <property type="evidence" value="ECO:0007669"/>
    <property type="project" value="UniProtKB-UniRule"/>
</dbReference>
<evidence type="ECO:0000256" key="5">
    <source>
        <dbReference type="ARBA" id="ARBA00022786"/>
    </source>
</evidence>
<dbReference type="PANTHER" id="PTHR10589">
    <property type="entry name" value="UBIQUITIN CARBOXYL-TERMINAL HYDROLASE"/>
    <property type="match status" value="1"/>
</dbReference>
<evidence type="ECO:0000256" key="12">
    <source>
        <dbReference type="PROSITE-ProRule" id="PRU01393"/>
    </source>
</evidence>
<evidence type="ECO:0000256" key="2">
    <source>
        <dbReference type="ARBA" id="ARBA00004123"/>
    </source>
</evidence>
<comment type="subcellular location">
    <subcellularLocation>
        <location evidence="2">Nucleus</location>
    </subcellularLocation>
</comment>
<dbReference type="GO" id="GO:0005737">
    <property type="term" value="C:cytoplasm"/>
    <property type="evidence" value="ECO:0007669"/>
    <property type="project" value="TreeGrafter"/>
</dbReference>
<dbReference type="PANTHER" id="PTHR10589:SF16">
    <property type="entry name" value="UBIQUITIN CARBOXYL-TERMINAL HYDROLASE ISOZYME L5"/>
    <property type="match status" value="1"/>
</dbReference>
<evidence type="ECO:0000256" key="10">
    <source>
        <dbReference type="PIRSR" id="PIRSR038120-1"/>
    </source>
</evidence>